<sequence>MTSILLNGAGALISTALVVAAASVTANAIFTTTVPATPGYEIAVGDAPATVTEEAAPKTLSELLASADASAGQAVFRRCAVCHDASAGGPNKVGPNLYGIIGRPMAEHEGFAYSEAMKSYADGGKTWTFEELNNYLTNPKDEIPGNKMAFAGLRRDEDRANLLAWLNAQSEEPQPLP</sequence>
<comment type="caution">
    <text evidence="9">The sequence shown here is derived from an EMBL/GenBank/DDBJ whole genome shotgun (WGS) entry which is preliminary data.</text>
</comment>
<dbReference type="EMBL" id="JANFPI010000001">
    <property type="protein sequence ID" value="MCX8995621.1"/>
    <property type="molecule type" value="Genomic_DNA"/>
</dbReference>
<keyword evidence="1" id="KW-0813">Transport</keyword>
<dbReference type="Gene3D" id="1.10.760.10">
    <property type="entry name" value="Cytochrome c-like domain"/>
    <property type="match status" value="1"/>
</dbReference>
<gene>
    <name evidence="9" type="ORF">NOF55_00695</name>
</gene>
<reference evidence="9" key="1">
    <citation type="submission" date="2022-07" db="EMBL/GenBank/DDBJ databases">
        <title>Ectorhizobium quercum gen.nov., sp. nov.</title>
        <authorList>
            <person name="Ma T."/>
            <person name="Li Y."/>
        </authorList>
    </citation>
    <scope>NUCLEOTIDE SEQUENCE</scope>
    <source>
        <strain evidence="9">BDR2-2</strain>
    </source>
</reference>
<evidence type="ECO:0000256" key="1">
    <source>
        <dbReference type="ARBA" id="ARBA00022448"/>
    </source>
</evidence>
<keyword evidence="3 6" id="KW-0479">Metal-binding</keyword>
<protein>
    <submittedName>
        <fullName evidence="9">Cytochrome c family protein</fullName>
    </submittedName>
</protein>
<feature type="domain" description="Cytochrome c" evidence="8">
    <location>
        <begin position="67"/>
        <end position="170"/>
    </location>
</feature>
<dbReference type="GO" id="GO:0009055">
    <property type="term" value="F:electron transfer activity"/>
    <property type="evidence" value="ECO:0007669"/>
    <property type="project" value="InterPro"/>
</dbReference>
<dbReference type="InterPro" id="IPR009056">
    <property type="entry name" value="Cyt_c-like_dom"/>
</dbReference>
<name>A0AAE3MWD9_9HYPH</name>
<evidence type="ECO:0000256" key="5">
    <source>
        <dbReference type="ARBA" id="ARBA00023004"/>
    </source>
</evidence>
<dbReference type="RefSeq" id="WP_306409396.1">
    <property type="nucleotide sequence ID" value="NZ_JANFPI010000001.1"/>
</dbReference>
<dbReference type="PANTHER" id="PTHR11961">
    <property type="entry name" value="CYTOCHROME C"/>
    <property type="match status" value="1"/>
</dbReference>
<dbReference type="PRINTS" id="PR00604">
    <property type="entry name" value="CYTCHRMECIAB"/>
</dbReference>
<keyword evidence="7" id="KW-0732">Signal</keyword>
<keyword evidence="5 6" id="KW-0408">Iron</keyword>
<keyword evidence="2 6" id="KW-0349">Heme</keyword>
<proteinExistence type="predicted"/>
<evidence type="ECO:0000259" key="8">
    <source>
        <dbReference type="PROSITE" id="PS51007"/>
    </source>
</evidence>
<evidence type="ECO:0000256" key="2">
    <source>
        <dbReference type="ARBA" id="ARBA00022617"/>
    </source>
</evidence>
<dbReference type="Proteomes" id="UP001208771">
    <property type="component" value="Unassembled WGS sequence"/>
</dbReference>
<dbReference type="SUPFAM" id="SSF46626">
    <property type="entry name" value="Cytochrome c"/>
    <property type="match status" value="1"/>
</dbReference>
<evidence type="ECO:0000256" key="3">
    <source>
        <dbReference type="ARBA" id="ARBA00022723"/>
    </source>
</evidence>
<dbReference type="GO" id="GO:0046872">
    <property type="term" value="F:metal ion binding"/>
    <property type="evidence" value="ECO:0007669"/>
    <property type="project" value="UniProtKB-KW"/>
</dbReference>
<evidence type="ECO:0000256" key="6">
    <source>
        <dbReference type="PROSITE-ProRule" id="PRU00433"/>
    </source>
</evidence>
<evidence type="ECO:0000256" key="7">
    <source>
        <dbReference type="SAM" id="SignalP"/>
    </source>
</evidence>
<keyword evidence="10" id="KW-1185">Reference proteome</keyword>
<keyword evidence="4" id="KW-0249">Electron transport</keyword>
<feature type="signal peptide" evidence="7">
    <location>
        <begin position="1"/>
        <end position="28"/>
    </location>
</feature>
<evidence type="ECO:0000313" key="9">
    <source>
        <dbReference type="EMBL" id="MCX8995621.1"/>
    </source>
</evidence>
<dbReference type="InterPro" id="IPR036909">
    <property type="entry name" value="Cyt_c-like_dom_sf"/>
</dbReference>
<dbReference type="Pfam" id="PF00034">
    <property type="entry name" value="Cytochrom_C"/>
    <property type="match status" value="1"/>
</dbReference>
<dbReference type="PROSITE" id="PS51007">
    <property type="entry name" value="CYTC"/>
    <property type="match status" value="1"/>
</dbReference>
<dbReference type="InterPro" id="IPR002327">
    <property type="entry name" value="Cyt_c_1A/1B"/>
</dbReference>
<dbReference type="AlphaFoldDB" id="A0AAE3MWD9"/>
<accession>A0AAE3MWD9</accession>
<organism evidence="9 10">
    <name type="scientific">Ectorhizobium quercum</name>
    <dbReference type="NCBI Taxonomy" id="2965071"/>
    <lineage>
        <taxon>Bacteria</taxon>
        <taxon>Pseudomonadati</taxon>
        <taxon>Pseudomonadota</taxon>
        <taxon>Alphaproteobacteria</taxon>
        <taxon>Hyphomicrobiales</taxon>
        <taxon>Rhizobiaceae</taxon>
        <taxon>Ectorhizobium</taxon>
    </lineage>
</organism>
<evidence type="ECO:0000256" key="4">
    <source>
        <dbReference type="ARBA" id="ARBA00022982"/>
    </source>
</evidence>
<dbReference type="GO" id="GO:0020037">
    <property type="term" value="F:heme binding"/>
    <property type="evidence" value="ECO:0007669"/>
    <property type="project" value="InterPro"/>
</dbReference>
<evidence type="ECO:0000313" key="10">
    <source>
        <dbReference type="Proteomes" id="UP001208771"/>
    </source>
</evidence>
<feature type="chain" id="PRO_5041929573" evidence="7">
    <location>
        <begin position="29"/>
        <end position="177"/>
    </location>
</feature>